<name>A0A8D0H9V6_SPHPU</name>
<reference evidence="1" key="1">
    <citation type="submission" date="2025-08" db="UniProtKB">
        <authorList>
            <consortium name="Ensembl"/>
        </authorList>
    </citation>
    <scope>IDENTIFICATION</scope>
</reference>
<dbReference type="Proteomes" id="UP000694392">
    <property type="component" value="Unplaced"/>
</dbReference>
<dbReference type="AlphaFoldDB" id="A0A8D0H9V6"/>
<reference evidence="1" key="2">
    <citation type="submission" date="2025-09" db="UniProtKB">
        <authorList>
            <consortium name="Ensembl"/>
        </authorList>
    </citation>
    <scope>IDENTIFICATION</scope>
</reference>
<dbReference type="GeneTree" id="ENSGT00390000007354"/>
<proteinExistence type="predicted"/>
<dbReference type="GO" id="GO:0097352">
    <property type="term" value="P:autophagosome maturation"/>
    <property type="evidence" value="ECO:0007669"/>
    <property type="project" value="TreeGrafter"/>
</dbReference>
<dbReference type="GO" id="GO:0005737">
    <property type="term" value="C:cytoplasm"/>
    <property type="evidence" value="ECO:0007669"/>
    <property type="project" value="TreeGrafter"/>
</dbReference>
<organism evidence="1 2">
    <name type="scientific">Sphenodon punctatus</name>
    <name type="common">Tuatara</name>
    <name type="synonym">Hatteria punctata</name>
    <dbReference type="NCBI Taxonomy" id="8508"/>
    <lineage>
        <taxon>Eukaryota</taxon>
        <taxon>Metazoa</taxon>
        <taxon>Chordata</taxon>
        <taxon>Craniata</taxon>
        <taxon>Vertebrata</taxon>
        <taxon>Euteleostomi</taxon>
        <taxon>Lepidosauria</taxon>
        <taxon>Sphenodontia</taxon>
        <taxon>Sphenodontidae</taxon>
        <taxon>Sphenodon</taxon>
    </lineage>
</organism>
<keyword evidence="2" id="KW-1185">Reference proteome</keyword>
<dbReference type="Ensembl" id="ENSSPUT00000017300.1">
    <property type="protein sequence ID" value="ENSSPUP00000016233.1"/>
    <property type="gene ID" value="ENSSPUG00000012566.1"/>
</dbReference>
<dbReference type="PANTHER" id="PTHR31139">
    <property type="entry name" value="ECTOPIC P GRANULES PROTEIN 5 HOMOLOG"/>
    <property type="match status" value="1"/>
</dbReference>
<dbReference type="PANTHER" id="PTHR31139:SF4">
    <property type="entry name" value="ECTOPIC P GRANULES PROTEIN 5 HOMOLOG"/>
    <property type="match status" value="1"/>
</dbReference>
<protein>
    <submittedName>
        <fullName evidence="1">Uncharacterized protein</fullName>
    </submittedName>
</protein>
<accession>A0A8D0H9V6</accession>
<sequence length="176" mass="20050">KWLFSLQGTCADQCKVSSHHRYQVVEFNESVLWELKKLFEAKAEHVHQTLALHLYTSVLSRLQVESYIYGLLSSSSLLRSAAIHQHEPASKQSENLSSDLGHLKECIGILFGFTRRVIEDPQFQSDVLFWLQRLVSVLQRVGCPGDHLFLLNHILRCPAGIGKWAAPFIQIKVLDN</sequence>
<dbReference type="InterPro" id="IPR051436">
    <property type="entry name" value="Autophagy-related_EPG5"/>
</dbReference>
<evidence type="ECO:0000313" key="2">
    <source>
        <dbReference type="Proteomes" id="UP000694392"/>
    </source>
</evidence>
<evidence type="ECO:0000313" key="1">
    <source>
        <dbReference type="Ensembl" id="ENSSPUP00000016233.1"/>
    </source>
</evidence>